<feature type="transmembrane region" description="Helical" evidence="7">
    <location>
        <begin position="172"/>
        <end position="192"/>
    </location>
</feature>
<comment type="caution">
    <text evidence="9">The sequence shown here is derived from an EMBL/GenBank/DDBJ whole genome shotgun (WGS) entry which is preliminary data.</text>
</comment>
<dbReference type="InterPro" id="IPR020846">
    <property type="entry name" value="MFS_dom"/>
</dbReference>
<accession>A0AAD5V258</accession>
<dbReference type="GO" id="GO:0016020">
    <property type="term" value="C:membrane"/>
    <property type="evidence" value="ECO:0007669"/>
    <property type="project" value="UniProtKB-SubCell"/>
</dbReference>
<dbReference type="Gene3D" id="1.20.1250.20">
    <property type="entry name" value="MFS general substrate transporter like domains"/>
    <property type="match status" value="1"/>
</dbReference>
<feature type="transmembrane region" description="Helical" evidence="7">
    <location>
        <begin position="125"/>
        <end position="147"/>
    </location>
</feature>
<protein>
    <recommendedName>
        <fullName evidence="8">Major facilitator superfamily (MFS) profile domain-containing protein</fullName>
    </recommendedName>
</protein>
<evidence type="ECO:0000256" key="1">
    <source>
        <dbReference type="ARBA" id="ARBA00004141"/>
    </source>
</evidence>
<name>A0AAD5V258_9APHY</name>
<comment type="subcellular location">
    <subcellularLocation>
        <location evidence="1">Membrane</location>
        <topology evidence="1">Multi-pass membrane protein</topology>
    </subcellularLocation>
</comment>
<feature type="region of interest" description="Disordered" evidence="6">
    <location>
        <begin position="385"/>
        <end position="431"/>
    </location>
</feature>
<evidence type="ECO:0000256" key="2">
    <source>
        <dbReference type="ARBA" id="ARBA00022448"/>
    </source>
</evidence>
<dbReference type="PANTHER" id="PTHR42718:SF9">
    <property type="entry name" value="MAJOR FACILITATOR SUPERFAMILY MULTIDRUG TRANSPORTER MFSC"/>
    <property type="match status" value="1"/>
</dbReference>
<keyword evidence="3 7" id="KW-0812">Transmembrane</keyword>
<dbReference type="InterPro" id="IPR036259">
    <property type="entry name" value="MFS_trans_sf"/>
</dbReference>
<evidence type="ECO:0000313" key="10">
    <source>
        <dbReference type="Proteomes" id="UP001212997"/>
    </source>
</evidence>
<dbReference type="AlphaFoldDB" id="A0AAD5V258"/>
<evidence type="ECO:0000256" key="3">
    <source>
        <dbReference type="ARBA" id="ARBA00022692"/>
    </source>
</evidence>
<dbReference type="SUPFAM" id="SSF103473">
    <property type="entry name" value="MFS general substrate transporter"/>
    <property type="match status" value="1"/>
</dbReference>
<feature type="transmembrane region" description="Helical" evidence="7">
    <location>
        <begin position="237"/>
        <end position="256"/>
    </location>
</feature>
<organism evidence="9 10">
    <name type="scientific">Meripilus lineatus</name>
    <dbReference type="NCBI Taxonomy" id="2056292"/>
    <lineage>
        <taxon>Eukaryota</taxon>
        <taxon>Fungi</taxon>
        <taxon>Dikarya</taxon>
        <taxon>Basidiomycota</taxon>
        <taxon>Agaricomycotina</taxon>
        <taxon>Agaricomycetes</taxon>
        <taxon>Polyporales</taxon>
        <taxon>Meripilaceae</taxon>
        <taxon>Meripilus</taxon>
    </lineage>
</organism>
<evidence type="ECO:0000256" key="6">
    <source>
        <dbReference type="SAM" id="MobiDB-lite"/>
    </source>
</evidence>
<sequence length="431" mass="46585">MFLSVLFAAANVPAGISIISSYFPPGKSKNRAFSILGAGQPLGYFFGMIIGGFLAQSKASWRAIFWLQAGLGCGLCVMGWFVLPPDQEGKRYTKGLDWFGAFLSTSGLGLLVYDLGQSTNAPKGWATPFVPSLLGTSLILIICFVLWELHRESKGQSVLVPMSMWTQPRARMGPMMLLVLFAWWGFNCQGYFFPLFFQEVLQLSPIQTAVRLIPGGVSGVIANIIAGYLVAVIPGQVIVVLGVIACMASCIIFALIKVHASYWAMSFIVTITLPVLDMAYTVANMHRINKGNGFFPYFTIVHSPSHVCKLGTSMGLAVTSSIMNSVTKTQIDMNPDLSQTDPEVLMPGFRAAAWTNCGSLGIALVIAVVGMRGIGIVGQRASTDEKGVEVELTSPDLARSDSRPKEAGKKRETKDKLGDGEKPEITTVYEV</sequence>
<dbReference type="EMBL" id="JANAWD010000256">
    <property type="protein sequence ID" value="KAJ3482806.1"/>
    <property type="molecule type" value="Genomic_DNA"/>
</dbReference>
<gene>
    <name evidence="9" type="ORF">NLI96_g6740</name>
</gene>
<dbReference type="GO" id="GO:0022857">
    <property type="term" value="F:transmembrane transporter activity"/>
    <property type="evidence" value="ECO:0007669"/>
    <property type="project" value="InterPro"/>
</dbReference>
<feature type="domain" description="Major facilitator superfamily (MFS) profile" evidence="8">
    <location>
        <begin position="1"/>
        <end position="431"/>
    </location>
</feature>
<feature type="compositionally biased region" description="Basic and acidic residues" evidence="6">
    <location>
        <begin position="398"/>
        <end position="424"/>
    </location>
</feature>
<reference evidence="9" key="1">
    <citation type="submission" date="2022-07" db="EMBL/GenBank/DDBJ databases">
        <title>Genome Sequence of Physisporinus lineatus.</title>
        <authorList>
            <person name="Buettner E."/>
        </authorList>
    </citation>
    <scope>NUCLEOTIDE SEQUENCE</scope>
    <source>
        <strain evidence="9">VT162</strain>
    </source>
</reference>
<evidence type="ECO:0000256" key="7">
    <source>
        <dbReference type="SAM" id="Phobius"/>
    </source>
</evidence>
<proteinExistence type="predicted"/>
<feature type="transmembrane region" description="Helical" evidence="7">
    <location>
        <begin position="63"/>
        <end position="83"/>
    </location>
</feature>
<feature type="transmembrane region" description="Helical" evidence="7">
    <location>
        <begin position="35"/>
        <end position="57"/>
    </location>
</feature>
<evidence type="ECO:0000313" key="9">
    <source>
        <dbReference type="EMBL" id="KAJ3482806.1"/>
    </source>
</evidence>
<dbReference type="PROSITE" id="PS50850">
    <property type="entry name" value="MFS"/>
    <property type="match status" value="1"/>
</dbReference>
<dbReference type="InterPro" id="IPR011701">
    <property type="entry name" value="MFS"/>
</dbReference>
<evidence type="ECO:0000256" key="4">
    <source>
        <dbReference type="ARBA" id="ARBA00022989"/>
    </source>
</evidence>
<keyword evidence="2" id="KW-0813">Transport</keyword>
<feature type="transmembrane region" description="Helical" evidence="7">
    <location>
        <begin position="6"/>
        <end position="23"/>
    </location>
</feature>
<feature type="transmembrane region" description="Helical" evidence="7">
    <location>
        <begin position="262"/>
        <end position="283"/>
    </location>
</feature>
<evidence type="ECO:0000256" key="5">
    <source>
        <dbReference type="ARBA" id="ARBA00023136"/>
    </source>
</evidence>
<feature type="transmembrane region" description="Helical" evidence="7">
    <location>
        <begin position="95"/>
        <end position="113"/>
    </location>
</feature>
<dbReference type="Proteomes" id="UP001212997">
    <property type="component" value="Unassembled WGS sequence"/>
</dbReference>
<keyword evidence="4 7" id="KW-1133">Transmembrane helix</keyword>
<keyword evidence="5 7" id="KW-0472">Membrane</keyword>
<keyword evidence="10" id="KW-1185">Reference proteome</keyword>
<dbReference type="PANTHER" id="PTHR42718">
    <property type="entry name" value="MAJOR FACILITATOR SUPERFAMILY MULTIDRUG TRANSPORTER MFSC"/>
    <property type="match status" value="1"/>
</dbReference>
<feature type="transmembrane region" description="Helical" evidence="7">
    <location>
        <begin position="212"/>
        <end position="230"/>
    </location>
</feature>
<evidence type="ECO:0000259" key="8">
    <source>
        <dbReference type="PROSITE" id="PS50850"/>
    </source>
</evidence>
<dbReference type="Pfam" id="PF07690">
    <property type="entry name" value="MFS_1"/>
    <property type="match status" value="1"/>
</dbReference>